<dbReference type="Pfam" id="PF08818">
    <property type="entry name" value="DUF1801"/>
    <property type="match status" value="1"/>
</dbReference>
<feature type="domain" description="YdhG-like" evidence="1">
    <location>
        <begin position="21"/>
        <end position="124"/>
    </location>
</feature>
<dbReference type="SUPFAM" id="SSF159888">
    <property type="entry name" value="YdhG-like"/>
    <property type="match status" value="1"/>
</dbReference>
<dbReference type="EMBL" id="JAEKJZ010000001">
    <property type="protein sequence ID" value="MBN9670592.1"/>
    <property type="molecule type" value="Genomic_DNA"/>
</dbReference>
<reference evidence="2" key="1">
    <citation type="submission" date="2020-12" db="EMBL/GenBank/DDBJ databases">
        <title>Oil enriched cultivation method for isolating marine PHA-producing bacteria.</title>
        <authorList>
            <person name="Zheng W."/>
            <person name="Yu S."/>
            <person name="Huang Y."/>
        </authorList>
    </citation>
    <scope>NUCLEOTIDE SEQUENCE</scope>
    <source>
        <strain evidence="2">SY-2-12</strain>
    </source>
</reference>
<evidence type="ECO:0000313" key="3">
    <source>
        <dbReference type="Proteomes" id="UP000664096"/>
    </source>
</evidence>
<dbReference type="InterPro" id="IPR014922">
    <property type="entry name" value="YdhG-like"/>
</dbReference>
<evidence type="ECO:0000313" key="2">
    <source>
        <dbReference type="EMBL" id="MBN9670592.1"/>
    </source>
</evidence>
<evidence type="ECO:0000259" key="1">
    <source>
        <dbReference type="Pfam" id="PF08818"/>
    </source>
</evidence>
<dbReference type="AlphaFoldDB" id="A0A939ECB0"/>
<protein>
    <submittedName>
        <fullName evidence="2">DUF1801 domain-containing protein</fullName>
    </submittedName>
</protein>
<gene>
    <name evidence="2" type="ORF">JF539_09610</name>
</gene>
<dbReference type="Proteomes" id="UP000664096">
    <property type="component" value="Unassembled WGS sequence"/>
</dbReference>
<accession>A0A939ECB0</accession>
<proteinExistence type="predicted"/>
<comment type="caution">
    <text evidence="2">The sequence shown here is derived from an EMBL/GenBank/DDBJ whole genome shotgun (WGS) entry which is preliminary data.</text>
</comment>
<sequence>MQDNPDVLALIDGYPEDLRLALKKLRSLIVDTAERTGDAGRLVETLKWGQPSYLTERPKTGTTIRIDRDTSGTGDYALYVSCQSSLVSEWRGLFPTLTYGGDRSVHFKTSEGFPEEELRAMIVMALTYHSRKQGTGSKQTGFREAKSRSAV</sequence>
<dbReference type="RefSeq" id="WP_207140066.1">
    <property type="nucleotide sequence ID" value="NZ_JAEKJZ010000001.1"/>
</dbReference>
<organism evidence="2 3">
    <name type="scientific">Roseibium aggregatum</name>
    <dbReference type="NCBI Taxonomy" id="187304"/>
    <lineage>
        <taxon>Bacteria</taxon>
        <taxon>Pseudomonadati</taxon>
        <taxon>Pseudomonadota</taxon>
        <taxon>Alphaproteobacteria</taxon>
        <taxon>Hyphomicrobiales</taxon>
        <taxon>Stappiaceae</taxon>
        <taxon>Roseibium</taxon>
    </lineage>
</organism>
<name>A0A939ECB0_9HYPH</name>